<evidence type="ECO:0000259" key="1">
    <source>
        <dbReference type="PROSITE" id="PS50181"/>
    </source>
</evidence>
<evidence type="ECO:0000313" key="3">
    <source>
        <dbReference type="WBParaSite" id="Minc3s01768g26154"/>
    </source>
</evidence>
<evidence type="ECO:0000313" key="2">
    <source>
        <dbReference type="Proteomes" id="UP000887563"/>
    </source>
</evidence>
<dbReference type="AlphaFoldDB" id="A0A914MHP9"/>
<dbReference type="PROSITE" id="PS50181">
    <property type="entry name" value="FBOX"/>
    <property type="match status" value="1"/>
</dbReference>
<keyword evidence="2" id="KW-1185">Reference proteome</keyword>
<reference evidence="3" key="1">
    <citation type="submission" date="2022-11" db="UniProtKB">
        <authorList>
            <consortium name="WormBaseParasite"/>
        </authorList>
    </citation>
    <scope>IDENTIFICATION</scope>
</reference>
<name>A0A914MHP9_MELIC</name>
<feature type="domain" description="F-box" evidence="1">
    <location>
        <begin position="1"/>
        <end position="51"/>
    </location>
</feature>
<dbReference type="InterPro" id="IPR001810">
    <property type="entry name" value="F-box_dom"/>
</dbReference>
<proteinExistence type="predicted"/>
<organism evidence="2 3">
    <name type="scientific">Meloidogyne incognita</name>
    <name type="common">Southern root-knot nematode worm</name>
    <name type="synonym">Oxyuris incognita</name>
    <dbReference type="NCBI Taxonomy" id="6306"/>
    <lineage>
        <taxon>Eukaryota</taxon>
        <taxon>Metazoa</taxon>
        <taxon>Ecdysozoa</taxon>
        <taxon>Nematoda</taxon>
        <taxon>Chromadorea</taxon>
        <taxon>Rhabditida</taxon>
        <taxon>Tylenchina</taxon>
        <taxon>Tylenchomorpha</taxon>
        <taxon>Tylenchoidea</taxon>
        <taxon>Meloidogynidae</taxon>
        <taxon>Meloidogyninae</taxon>
        <taxon>Meloidogyne</taxon>
        <taxon>Meloidogyne incognita group</taxon>
    </lineage>
</organism>
<protein>
    <submittedName>
        <fullName evidence="3">F-box domain-containing protein</fullName>
    </submittedName>
</protein>
<dbReference type="WBParaSite" id="Minc3s01768g26154">
    <property type="protein sequence ID" value="Minc3s01768g26154"/>
    <property type="gene ID" value="Minc3s01768g26154"/>
</dbReference>
<accession>A0A914MHP9</accession>
<dbReference type="Proteomes" id="UP000887563">
    <property type="component" value="Unplaced"/>
</dbReference>
<sequence>MFVHLPSEVHLDIVKYLSFNQLSSVKQINRHFLSFIDKYEGELARKFFKYMEPIDLEGLYYQRKRENGQLDYKIVSLQELRRYAVHSPVDNKLLARIELEGFYYQHKLIENGQLDYKVLDLKELGRYVVHSPVDNELLEKWQFVIDKHIRLFAYSGNMIRPRMYHVLRLTEESRHLLLQLPPNPKNIEEMHLIRFWLIQLFKCFFEEVNFTRAIFNHLLIKLLFDNDKTISTKFQTERALTSDAFPLFPDIFKNNMVILECLQVRLGGHYEQQQHDVLFHLFLNARIPYVFINHPMHNILYNLIMNHIETSTDFHLLVDKFKFHYLNWRPFTVSERAENVEKKRFNGYGFTKYELSNIHNPQVKFLVQWIHVDNFDVRVKPCILIERMKGQEIKSLLDEYNLN</sequence>